<proteinExistence type="predicted"/>
<evidence type="ECO:0000313" key="1">
    <source>
        <dbReference type="EMBL" id="EFK96396.1"/>
    </source>
</evidence>
<feature type="non-terminal residue" evidence="1">
    <location>
        <position position="1"/>
    </location>
</feature>
<sequence>EKRIANLAKNKIGIPLAEFLKGRFYLAEIREGAFAANPDEADFVVCGFRHSAGVILNAQTDGDDMDMRAENPAELR</sequence>
<comment type="caution">
    <text evidence="1">The sequence shown here is derived from an EMBL/GenBank/DDBJ whole genome shotgun (WGS) entry which is preliminary data.</text>
</comment>
<dbReference type="AlphaFoldDB" id="D9PJ67"/>
<reference evidence="1" key="1">
    <citation type="submission" date="2010-07" db="EMBL/GenBank/DDBJ databases">
        <authorList>
            <consortium name="CONSOLIDER consortium CSD2007-00005"/>
            <person name="Guazzaroni M.-E."/>
            <person name="Richter M."/>
            <person name="Garcia-Salamanca A."/>
            <person name="Yarza P."/>
            <person name="Ferrer M."/>
        </authorList>
    </citation>
    <scope>NUCLEOTIDE SEQUENCE</scope>
</reference>
<organism evidence="1">
    <name type="scientific">sediment metagenome</name>
    <dbReference type="NCBI Taxonomy" id="749907"/>
    <lineage>
        <taxon>unclassified sequences</taxon>
        <taxon>metagenomes</taxon>
        <taxon>ecological metagenomes</taxon>
    </lineage>
</organism>
<name>D9PJ67_9ZZZZ</name>
<protein>
    <submittedName>
        <fullName evidence="1">Uncharacterized protein</fullName>
    </submittedName>
</protein>
<accession>D9PJ67</accession>
<dbReference type="EMBL" id="ADZX01000499">
    <property type="protein sequence ID" value="EFK96396.1"/>
    <property type="molecule type" value="Genomic_DNA"/>
</dbReference>
<gene>
    <name evidence="1" type="ORF">LDC_1576</name>
</gene>
<reference evidence="1" key="2">
    <citation type="journal article" date="2011" name="Microb. Ecol.">
        <title>Taxonomic and Functional Metagenomic Profiling of the Microbial Community in the Anoxic Sediment of a Sub-saline Shallow Lake (Laguna de Carrizo, Central Spain).</title>
        <authorList>
            <person name="Ferrer M."/>
            <person name="Guazzaroni M.E."/>
            <person name="Richter M."/>
            <person name="Garcia-Salamanca A."/>
            <person name="Yarza P."/>
            <person name="Suarez-Suarez A."/>
            <person name="Solano J."/>
            <person name="Alcaide M."/>
            <person name="van Dillewijn P."/>
            <person name="Molina-Henares M.A."/>
            <person name="Lopez-Cortes N."/>
            <person name="Al-Ramahi Y."/>
            <person name="Guerrero C."/>
            <person name="Acosta A."/>
            <person name="de Eugenio L.I."/>
            <person name="Martinez V."/>
            <person name="Marques S."/>
            <person name="Rojo F."/>
            <person name="Santero E."/>
            <person name="Genilloud O."/>
            <person name="Perez-Perez J."/>
            <person name="Rossello-Mora R."/>
            <person name="Ramos J.L."/>
        </authorList>
    </citation>
    <scope>NUCLEOTIDE SEQUENCE</scope>
</reference>